<name>A0A7W6MMR0_9HYPH</name>
<sequence length="261" mass="28905">MKLPPAGEGRGLKIAYYVINLDRSPDRLAAISADAAGSGLQLQRVPAVDGALVPAEERRRVLDEAGFRRLHGKIPMDGEYGCYASHLDAFEEFLAGDADAAVIFEDDVRPTSDFLPVVEAIVAVDDWDLVKLMHHRMPALRSRRSLGGGRELGLAWFGPTGSSACYLINRRAAEVLRLHLVPMRLPYDVALERGWALGLRVRHVRPDLVTSNAATKKSLIGGTKKYAAARLAPWRRVTTLAFRTSELFRRTFYAARARDRS</sequence>
<gene>
    <name evidence="2" type="ORF">GGR03_000144</name>
</gene>
<keyword evidence="2" id="KW-0808">Transferase</keyword>
<evidence type="ECO:0000259" key="1">
    <source>
        <dbReference type="Pfam" id="PF01755"/>
    </source>
</evidence>
<dbReference type="EMBL" id="JACIEM010000001">
    <property type="protein sequence ID" value="MBB4001097.1"/>
    <property type="molecule type" value="Genomic_DNA"/>
</dbReference>
<dbReference type="CDD" id="cd06532">
    <property type="entry name" value="Glyco_transf_25"/>
    <property type="match status" value="1"/>
</dbReference>
<keyword evidence="3" id="KW-1185">Reference proteome</keyword>
<dbReference type="GO" id="GO:0016740">
    <property type="term" value="F:transferase activity"/>
    <property type="evidence" value="ECO:0007669"/>
    <property type="project" value="UniProtKB-KW"/>
</dbReference>
<dbReference type="InterPro" id="IPR002654">
    <property type="entry name" value="Glyco_trans_25"/>
</dbReference>
<accession>A0A7W6MMR0</accession>
<evidence type="ECO:0000313" key="3">
    <source>
        <dbReference type="Proteomes" id="UP000588647"/>
    </source>
</evidence>
<evidence type="ECO:0000313" key="2">
    <source>
        <dbReference type="EMBL" id="MBB4001097.1"/>
    </source>
</evidence>
<reference evidence="2 3" key="1">
    <citation type="submission" date="2020-08" db="EMBL/GenBank/DDBJ databases">
        <title>Genomic Encyclopedia of Type Strains, Phase IV (KMG-IV): sequencing the most valuable type-strain genomes for metagenomic binning, comparative biology and taxonomic classification.</title>
        <authorList>
            <person name="Goeker M."/>
        </authorList>
    </citation>
    <scope>NUCLEOTIDE SEQUENCE [LARGE SCALE GENOMIC DNA]</scope>
    <source>
        <strain evidence="2 3">DSM 103570</strain>
    </source>
</reference>
<comment type="caution">
    <text evidence="2">The sequence shown here is derived from an EMBL/GenBank/DDBJ whole genome shotgun (WGS) entry which is preliminary data.</text>
</comment>
<feature type="domain" description="Glycosyl transferase family 25" evidence="1">
    <location>
        <begin position="16"/>
        <end position="139"/>
    </location>
</feature>
<dbReference type="AlphaFoldDB" id="A0A7W6MMR0"/>
<dbReference type="RefSeq" id="WP_183205410.1">
    <property type="nucleotide sequence ID" value="NZ_JACIEM010000001.1"/>
</dbReference>
<organism evidence="2 3">
    <name type="scientific">Aurantimonas endophytica</name>
    <dbReference type="NCBI Taxonomy" id="1522175"/>
    <lineage>
        <taxon>Bacteria</taxon>
        <taxon>Pseudomonadati</taxon>
        <taxon>Pseudomonadota</taxon>
        <taxon>Alphaproteobacteria</taxon>
        <taxon>Hyphomicrobiales</taxon>
        <taxon>Aurantimonadaceae</taxon>
        <taxon>Aurantimonas</taxon>
    </lineage>
</organism>
<proteinExistence type="predicted"/>
<protein>
    <submittedName>
        <fullName evidence="2">Glycosyl transferase family 25</fullName>
    </submittedName>
</protein>
<dbReference type="Proteomes" id="UP000588647">
    <property type="component" value="Unassembled WGS sequence"/>
</dbReference>
<dbReference type="Pfam" id="PF01755">
    <property type="entry name" value="Glyco_transf_25"/>
    <property type="match status" value="1"/>
</dbReference>